<keyword evidence="3" id="KW-0547">Nucleotide-binding</keyword>
<proteinExistence type="inferred from homology"/>
<dbReference type="PANTHER" id="PTHR43335:SF4">
    <property type="entry name" value="ABC TRANSPORTER, ATP-BINDING PROTEIN"/>
    <property type="match status" value="1"/>
</dbReference>
<dbReference type="EMBL" id="JACIBY010000002">
    <property type="protein sequence ID" value="MBB3837436.1"/>
    <property type="molecule type" value="Genomic_DNA"/>
</dbReference>
<name>A0A7W6EPK1_9BACT</name>
<dbReference type="Proteomes" id="UP000541352">
    <property type="component" value="Unassembled WGS sequence"/>
</dbReference>
<dbReference type="PROSITE" id="PS00211">
    <property type="entry name" value="ABC_TRANSPORTER_1"/>
    <property type="match status" value="1"/>
</dbReference>
<dbReference type="InterPro" id="IPR027417">
    <property type="entry name" value="P-loop_NTPase"/>
</dbReference>
<dbReference type="SUPFAM" id="SSF52540">
    <property type="entry name" value="P-loop containing nucleoside triphosphate hydrolases"/>
    <property type="match status" value="1"/>
</dbReference>
<dbReference type="GO" id="GO:0016887">
    <property type="term" value="F:ATP hydrolysis activity"/>
    <property type="evidence" value="ECO:0007669"/>
    <property type="project" value="InterPro"/>
</dbReference>
<dbReference type="Gene3D" id="3.40.50.300">
    <property type="entry name" value="P-loop containing nucleotide triphosphate hydrolases"/>
    <property type="match status" value="1"/>
</dbReference>
<evidence type="ECO:0000256" key="4">
    <source>
        <dbReference type="ARBA" id="ARBA00022840"/>
    </source>
</evidence>
<accession>A0A7W6EPK1</accession>
<dbReference type="RefSeq" id="WP_183972152.1">
    <property type="nucleotide sequence ID" value="NZ_JACIBY010000002.1"/>
</dbReference>
<dbReference type="AlphaFoldDB" id="A0A7W6EPK1"/>
<dbReference type="PROSITE" id="PS50893">
    <property type="entry name" value="ABC_TRANSPORTER_2"/>
    <property type="match status" value="1"/>
</dbReference>
<dbReference type="InterPro" id="IPR003439">
    <property type="entry name" value="ABC_transporter-like_ATP-bd"/>
</dbReference>
<gene>
    <name evidence="6" type="ORF">FHS57_001430</name>
</gene>
<dbReference type="InterPro" id="IPR003593">
    <property type="entry name" value="AAA+_ATPase"/>
</dbReference>
<dbReference type="SMART" id="SM00382">
    <property type="entry name" value="AAA"/>
    <property type="match status" value="1"/>
</dbReference>
<evidence type="ECO:0000256" key="3">
    <source>
        <dbReference type="ARBA" id="ARBA00022741"/>
    </source>
</evidence>
<evidence type="ECO:0000313" key="7">
    <source>
        <dbReference type="Proteomes" id="UP000541352"/>
    </source>
</evidence>
<sequence length="301" mass="33321">MYCIETSELSYQYSRQGNELNRVNLRVKEGSIYGFLGPNGAGKTTTLKLILGLLKKQQGQIKVFGEDFDPHRLSVLSKIGSLIESPSLYSQLTATENLSVWQKLYSCPKTRIQEVLELVGLGQTGAKKAGQFSLGMKQRLGIATALLHSPSVLVLDEPTNGLDPSGMVEMRELLKRLNKEHGITILISSHLLSEIEKLVTEVGIINQGKILFEGSLGELMQRQRSAGGIRLDTNNNAAAIERLIAQGLDARQEQDKIVLPLLARSEIAQLNRELVQHELDVYEISTVESDLESIFMTLTHL</sequence>
<keyword evidence="7" id="KW-1185">Reference proteome</keyword>
<reference evidence="6 7" key="1">
    <citation type="submission" date="2020-08" db="EMBL/GenBank/DDBJ databases">
        <title>Genomic Encyclopedia of Type Strains, Phase IV (KMG-IV): sequencing the most valuable type-strain genomes for metagenomic binning, comparative biology and taxonomic classification.</title>
        <authorList>
            <person name="Goeker M."/>
        </authorList>
    </citation>
    <scope>NUCLEOTIDE SEQUENCE [LARGE SCALE GENOMIC DNA]</scope>
    <source>
        <strain evidence="6 7">DSM 17976</strain>
    </source>
</reference>
<dbReference type="GO" id="GO:0005524">
    <property type="term" value="F:ATP binding"/>
    <property type="evidence" value="ECO:0007669"/>
    <property type="project" value="UniProtKB-KW"/>
</dbReference>
<feature type="domain" description="ABC transporter" evidence="5">
    <location>
        <begin position="4"/>
        <end position="232"/>
    </location>
</feature>
<keyword evidence="4 6" id="KW-0067">ATP-binding</keyword>
<evidence type="ECO:0000256" key="2">
    <source>
        <dbReference type="ARBA" id="ARBA00022448"/>
    </source>
</evidence>
<evidence type="ECO:0000256" key="1">
    <source>
        <dbReference type="ARBA" id="ARBA00005417"/>
    </source>
</evidence>
<evidence type="ECO:0000313" key="6">
    <source>
        <dbReference type="EMBL" id="MBB3837436.1"/>
    </source>
</evidence>
<dbReference type="Pfam" id="PF00005">
    <property type="entry name" value="ABC_tran"/>
    <property type="match status" value="1"/>
</dbReference>
<dbReference type="PANTHER" id="PTHR43335">
    <property type="entry name" value="ABC TRANSPORTER, ATP-BINDING PROTEIN"/>
    <property type="match status" value="1"/>
</dbReference>
<dbReference type="InterPro" id="IPR017871">
    <property type="entry name" value="ABC_transporter-like_CS"/>
</dbReference>
<evidence type="ECO:0000259" key="5">
    <source>
        <dbReference type="PROSITE" id="PS50893"/>
    </source>
</evidence>
<keyword evidence="2" id="KW-0813">Transport</keyword>
<protein>
    <submittedName>
        <fullName evidence="6">ABC-2 type transport system ATP-binding protein</fullName>
    </submittedName>
</protein>
<organism evidence="6 7">
    <name type="scientific">Runella defluvii</name>
    <dbReference type="NCBI Taxonomy" id="370973"/>
    <lineage>
        <taxon>Bacteria</taxon>
        <taxon>Pseudomonadati</taxon>
        <taxon>Bacteroidota</taxon>
        <taxon>Cytophagia</taxon>
        <taxon>Cytophagales</taxon>
        <taxon>Spirosomataceae</taxon>
        <taxon>Runella</taxon>
    </lineage>
</organism>
<comment type="similarity">
    <text evidence="1">Belongs to the ABC transporter superfamily.</text>
</comment>
<comment type="caution">
    <text evidence="6">The sequence shown here is derived from an EMBL/GenBank/DDBJ whole genome shotgun (WGS) entry which is preliminary data.</text>
</comment>